<reference evidence="7" key="1">
    <citation type="submission" date="2017-05" db="EMBL/GenBank/DDBJ databases">
        <authorList>
            <person name="Sharma S."/>
            <person name="Sidhu C."/>
            <person name="Pinnaka A.K."/>
        </authorList>
    </citation>
    <scope>NUCLEOTIDE SEQUENCE [LARGE SCALE GENOMIC DNA]</scope>
    <source>
        <strain evidence="7">AK93</strain>
    </source>
</reference>
<organism evidence="6 7">
    <name type="scientific">Alkalilimnicola ehrlichii</name>
    <dbReference type="NCBI Taxonomy" id="351052"/>
    <lineage>
        <taxon>Bacteria</taxon>
        <taxon>Pseudomonadati</taxon>
        <taxon>Pseudomonadota</taxon>
        <taxon>Gammaproteobacteria</taxon>
        <taxon>Chromatiales</taxon>
        <taxon>Ectothiorhodospiraceae</taxon>
        <taxon>Alkalilimnicola</taxon>
    </lineage>
</organism>
<evidence type="ECO:0000256" key="3">
    <source>
        <dbReference type="ARBA" id="ARBA00023125"/>
    </source>
</evidence>
<comment type="caution">
    <text evidence="6">The sequence shown here is derived from an EMBL/GenBank/DDBJ whole genome shotgun (WGS) entry which is preliminary data.</text>
</comment>
<accession>A0A3E0X1L9</accession>
<dbReference type="NCBIfam" id="NF008352">
    <property type="entry name" value="PRK11139.1"/>
    <property type="match status" value="1"/>
</dbReference>
<evidence type="ECO:0000256" key="2">
    <source>
        <dbReference type="ARBA" id="ARBA00023015"/>
    </source>
</evidence>
<keyword evidence="3" id="KW-0238">DNA-binding</keyword>
<dbReference type="SUPFAM" id="SSF46785">
    <property type="entry name" value="Winged helix' DNA-binding domain"/>
    <property type="match status" value="1"/>
</dbReference>
<evidence type="ECO:0000259" key="5">
    <source>
        <dbReference type="PROSITE" id="PS50931"/>
    </source>
</evidence>
<dbReference type="CDD" id="cd08432">
    <property type="entry name" value="PBP2_GcdR_TrpI_HvrB_AmpR_like"/>
    <property type="match status" value="1"/>
</dbReference>
<evidence type="ECO:0000313" key="7">
    <source>
        <dbReference type="Proteomes" id="UP000256763"/>
    </source>
</evidence>
<dbReference type="Proteomes" id="UP000256763">
    <property type="component" value="Unassembled WGS sequence"/>
</dbReference>
<name>A0A3E0X1L9_9GAMM</name>
<dbReference type="EMBL" id="NFZW01000005">
    <property type="protein sequence ID" value="RFA38057.1"/>
    <property type="molecule type" value="Genomic_DNA"/>
</dbReference>
<dbReference type="GO" id="GO:0043565">
    <property type="term" value="F:sequence-specific DNA binding"/>
    <property type="evidence" value="ECO:0007669"/>
    <property type="project" value="TreeGrafter"/>
</dbReference>
<evidence type="ECO:0000256" key="4">
    <source>
        <dbReference type="ARBA" id="ARBA00023163"/>
    </source>
</evidence>
<dbReference type="InterPro" id="IPR036388">
    <property type="entry name" value="WH-like_DNA-bd_sf"/>
</dbReference>
<dbReference type="SUPFAM" id="SSF53850">
    <property type="entry name" value="Periplasmic binding protein-like II"/>
    <property type="match status" value="1"/>
</dbReference>
<feature type="domain" description="HTH lysR-type" evidence="5">
    <location>
        <begin position="5"/>
        <end position="62"/>
    </location>
</feature>
<dbReference type="InterPro" id="IPR058163">
    <property type="entry name" value="LysR-type_TF_proteobact-type"/>
</dbReference>
<dbReference type="PANTHER" id="PTHR30537:SF74">
    <property type="entry name" value="HTH-TYPE TRANSCRIPTIONAL REGULATOR TRPI"/>
    <property type="match status" value="1"/>
</dbReference>
<dbReference type="AlphaFoldDB" id="A0A3E0X1L9"/>
<dbReference type="Gene3D" id="1.10.10.10">
    <property type="entry name" value="Winged helix-like DNA-binding domain superfamily/Winged helix DNA-binding domain"/>
    <property type="match status" value="1"/>
</dbReference>
<keyword evidence="4" id="KW-0804">Transcription</keyword>
<keyword evidence="7" id="KW-1185">Reference proteome</keyword>
<dbReference type="Pfam" id="PF03466">
    <property type="entry name" value="LysR_substrate"/>
    <property type="match status" value="1"/>
</dbReference>
<keyword evidence="2" id="KW-0805">Transcription regulation</keyword>
<dbReference type="PRINTS" id="PR00039">
    <property type="entry name" value="HTHLYSR"/>
</dbReference>
<dbReference type="RefSeq" id="WP_116301371.1">
    <property type="nucleotide sequence ID" value="NZ_NFZV01000004.1"/>
</dbReference>
<dbReference type="GO" id="GO:0006351">
    <property type="term" value="P:DNA-templated transcription"/>
    <property type="evidence" value="ECO:0007669"/>
    <property type="project" value="TreeGrafter"/>
</dbReference>
<dbReference type="OrthoDB" id="9786526at2"/>
<comment type="similarity">
    <text evidence="1">Belongs to the LysR transcriptional regulatory family.</text>
</comment>
<protein>
    <recommendedName>
        <fullName evidence="5">HTH lysR-type domain-containing protein</fullName>
    </recommendedName>
</protein>
<dbReference type="InterPro" id="IPR005119">
    <property type="entry name" value="LysR_subst-bd"/>
</dbReference>
<dbReference type="Gene3D" id="3.40.190.10">
    <property type="entry name" value="Periplasmic binding protein-like II"/>
    <property type="match status" value="2"/>
</dbReference>
<dbReference type="InterPro" id="IPR036390">
    <property type="entry name" value="WH_DNA-bd_sf"/>
</dbReference>
<evidence type="ECO:0000256" key="1">
    <source>
        <dbReference type="ARBA" id="ARBA00009437"/>
    </source>
</evidence>
<evidence type="ECO:0000313" key="6">
    <source>
        <dbReference type="EMBL" id="RFA38057.1"/>
    </source>
</evidence>
<dbReference type="FunFam" id="1.10.10.10:FF:000038">
    <property type="entry name" value="Glycine cleavage system transcriptional activator"/>
    <property type="match status" value="1"/>
</dbReference>
<dbReference type="PROSITE" id="PS50931">
    <property type="entry name" value="HTH_LYSR"/>
    <property type="match status" value="1"/>
</dbReference>
<gene>
    <name evidence="6" type="ORF">CAL65_06895</name>
</gene>
<proteinExistence type="inferred from homology"/>
<dbReference type="PANTHER" id="PTHR30537">
    <property type="entry name" value="HTH-TYPE TRANSCRIPTIONAL REGULATOR"/>
    <property type="match status" value="1"/>
</dbReference>
<dbReference type="Pfam" id="PF00126">
    <property type="entry name" value="HTH_1"/>
    <property type="match status" value="1"/>
</dbReference>
<sequence>MRTLPPLNGIRAFEAAARHQSFSRAGEELHVTPAAVSQQVKGLEEWLGLKLFQRLPRGLVLTAAGRAYMPRLTEVLDRLETATEEVKGADESGILNVSATPGFASMWLAPRVWSFASQHQDLDVRIATSARPPDFSAGNLDLAIRYGRGRYKGFTSELLLQDGMTPVCSPRLLEGPQPLKSPEDLKHHTLLHNETAVLAGFHSSWQDWFEAAGVEGMEGHRGIHFSDYHLVMQETIAARGVALGHIALTGEDLQSGRLVRLFDTVLDSGGDYYVVYPPGAETVPKITAFLSWLRDEVAQCASGQQALVANRVSLRTR</sequence>
<dbReference type="InterPro" id="IPR000847">
    <property type="entry name" value="LysR_HTH_N"/>
</dbReference>
<dbReference type="GO" id="GO:0003700">
    <property type="term" value="F:DNA-binding transcription factor activity"/>
    <property type="evidence" value="ECO:0007669"/>
    <property type="project" value="InterPro"/>
</dbReference>